<dbReference type="Gene3D" id="1.10.3730.20">
    <property type="match status" value="1"/>
</dbReference>
<evidence type="ECO:0000313" key="9">
    <source>
        <dbReference type="EMBL" id="MBB4682366.1"/>
    </source>
</evidence>
<keyword evidence="6 8" id="KW-0472">Membrane</keyword>
<evidence type="ECO:0000256" key="6">
    <source>
        <dbReference type="ARBA" id="ARBA00023136"/>
    </source>
</evidence>
<dbReference type="GO" id="GO:0022857">
    <property type="term" value="F:transmembrane transporter activity"/>
    <property type="evidence" value="ECO:0007669"/>
    <property type="project" value="InterPro"/>
</dbReference>
<evidence type="ECO:0000256" key="4">
    <source>
        <dbReference type="ARBA" id="ARBA00022692"/>
    </source>
</evidence>
<dbReference type="Proteomes" id="UP000533598">
    <property type="component" value="Unassembled WGS sequence"/>
</dbReference>
<dbReference type="Pfam" id="PF00893">
    <property type="entry name" value="Multi_Drug_Res"/>
    <property type="match status" value="1"/>
</dbReference>
<dbReference type="PANTHER" id="PTHR30561">
    <property type="entry name" value="SMR FAMILY PROTON-DEPENDENT DRUG EFFLUX TRANSPORTER SUGE"/>
    <property type="match status" value="1"/>
</dbReference>
<gene>
    <name evidence="9" type="ORF">HNR67_008484</name>
</gene>
<name>A0A7W7CM58_9PSEU</name>
<keyword evidence="10" id="KW-1185">Reference proteome</keyword>
<dbReference type="GO" id="GO:0005886">
    <property type="term" value="C:plasma membrane"/>
    <property type="evidence" value="ECO:0007669"/>
    <property type="project" value="UniProtKB-SubCell"/>
</dbReference>
<comment type="subcellular location">
    <subcellularLocation>
        <location evidence="1 7">Cell membrane</location>
        <topology evidence="1 7">Multi-pass membrane protein</topology>
    </subcellularLocation>
</comment>
<evidence type="ECO:0000256" key="1">
    <source>
        <dbReference type="ARBA" id="ARBA00004651"/>
    </source>
</evidence>
<protein>
    <submittedName>
        <fullName evidence="9">Small multidrug resistance pump</fullName>
    </submittedName>
</protein>
<comment type="similarity">
    <text evidence="7">Belongs to the drug/metabolite transporter (DMT) superfamily. Small multidrug resistance (SMR) (TC 2.A.7.1) family.</text>
</comment>
<organism evidence="9 10">
    <name type="scientific">Crossiella cryophila</name>
    <dbReference type="NCBI Taxonomy" id="43355"/>
    <lineage>
        <taxon>Bacteria</taxon>
        <taxon>Bacillati</taxon>
        <taxon>Actinomycetota</taxon>
        <taxon>Actinomycetes</taxon>
        <taxon>Pseudonocardiales</taxon>
        <taxon>Pseudonocardiaceae</taxon>
        <taxon>Crossiella</taxon>
    </lineage>
</organism>
<evidence type="ECO:0000256" key="5">
    <source>
        <dbReference type="ARBA" id="ARBA00022989"/>
    </source>
</evidence>
<comment type="caution">
    <text evidence="9">The sequence shown here is derived from an EMBL/GenBank/DDBJ whole genome shotgun (WGS) entry which is preliminary data.</text>
</comment>
<keyword evidence="3" id="KW-1003">Cell membrane</keyword>
<evidence type="ECO:0000256" key="7">
    <source>
        <dbReference type="RuleBase" id="RU003942"/>
    </source>
</evidence>
<dbReference type="InterPro" id="IPR045324">
    <property type="entry name" value="Small_multidrug_res"/>
</dbReference>
<sequence length="91" mass="9362">MLKYSNGFTRLWPTVGLVCGYALAFYLEAQVIRLGVPVGVTYAIWAGSGIVLVAVAGKVLFADAVNGLTLAGIGLIVAGVLVVQVSTSLAH</sequence>
<reference evidence="9 10" key="1">
    <citation type="submission" date="2020-08" db="EMBL/GenBank/DDBJ databases">
        <title>Sequencing the genomes of 1000 actinobacteria strains.</title>
        <authorList>
            <person name="Klenk H.-P."/>
        </authorList>
    </citation>
    <scope>NUCLEOTIDE SEQUENCE [LARGE SCALE GENOMIC DNA]</scope>
    <source>
        <strain evidence="9 10">DSM 44230</strain>
    </source>
</reference>
<dbReference type="AlphaFoldDB" id="A0A7W7CM58"/>
<feature type="transmembrane region" description="Helical" evidence="8">
    <location>
        <begin position="39"/>
        <end position="61"/>
    </location>
</feature>
<evidence type="ECO:0000313" key="10">
    <source>
        <dbReference type="Proteomes" id="UP000533598"/>
    </source>
</evidence>
<dbReference type="EMBL" id="JACHMH010000001">
    <property type="protein sequence ID" value="MBB4682366.1"/>
    <property type="molecule type" value="Genomic_DNA"/>
</dbReference>
<dbReference type="InterPro" id="IPR037185">
    <property type="entry name" value="EmrE-like"/>
</dbReference>
<evidence type="ECO:0000256" key="3">
    <source>
        <dbReference type="ARBA" id="ARBA00022475"/>
    </source>
</evidence>
<proteinExistence type="inferred from homology"/>
<feature type="transmembrane region" description="Helical" evidence="8">
    <location>
        <begin position="7"/>
        <end position="27"/>
    </location>
</feature>
<evidence type="ECO:0000256" key="2">
    <source>
        <dbReference type="ARBA" id="ARBA00022448"/>
    </source>
</evidence>
<accession>A0A7W7CM58</accession>
<feature type="transmembrane region" description="Helical" evidence="8">
    <location>
        <begin position="68"/>
        <end position="90"/>
    </location>
</feature>
<dbReference type="SUPFAM" id="SSF103481">
    <property type="entry name" value="Multidrug resistance efflux transporter EmrE"/>
    <property type="match status" value="1"/>
</dbReference>
<dbReference type="PANTHER" id="PTHR30561:SF1">
    <property type="entry name" value="MULTIDRUG TRANSPORTER EMRE"/>
    <property type="match status" value="1"/>
</dbReference>
<keyword evidence="4 7" id="KW-0812">Transmembrane</keyword>
<keyword evidence="5 8" id="KW-1133">Transmembrane helix</keyword>
<evidence type="ECO:0000256" key="8">
    <source>
        <dbReference type="SAM" id="Phobius"/>
    </source>
</evidence>
<dbReference type="InterPro" id="IPR000390">
    <property type="entry name" value="Small_drug/metabolite_transptr"/>
</dbReference>
<keyword evidence="2" id="KW-0813">Transport</keyword>